<evidence type="ECO:0000256" key="4">
    <source>
        <dbReference type="ARBA" id="ARBA00022475"/>
    </source>
</evidence>
<dbReference type="EMBL" id="LNCD01000070">
    <property type="protein sequence ID" value="KWV52764.1"/>
    <property type="molecule type" value="Genomic_DNA"/>
</dbReference>
<comment type="subcellular location">
    <subcellularLocation>
        <location evidence="1">Membrane</location>
        <topology evidence="1">Single-pass membrane protein</topology>
    </subcellularLocation>
</comment>
<evidence type="ECO:0000313" key="8">
    <source>
        <dbReference type="EMBL" id="KWV52764.1"/>
    </source>
</evidence>
<dbReference type="Pfam" id="PF07886">
    <property type="entry name" value="BA14K"/>
    <property type="match status" value="1"/>
</dbReference>
<dbReference type="GO" id="GO:0016020">
    <property type="term" value="C:membrane"/>
    <property type="evidence" value="ECO:0007669"/>
    <property type="project" value="UniProtKB-SubCell"/>
</dbReference>
<dbReference type="Proteomes" id="UP000068164">
    <property type="component" value="Unassembled WGS sequence"/>
</dbReference>
<accession>A0A109JPS0</accession>
<evidence type="ECO:0000256" key="5">
    <source>
        <dbReference type="ARBA" id="ARBA00022734"/>
    </source>
</evidence>
<keyword evidence="4" id="KW-0472">Membrane</keyword>
<dbReference type="AlphaFoldDB" id="A0A109JPS0"/>
<comment type="similarity">
    <text evidence="2">Belongs to the BA14k family.</text>
</comment>
<evidence type="ECO:0000256" key="6">
    <source>
        <dbReference type="ARBA" id="ARBA00025321"/>
    </source>
</evidence>
<keyword evidence="7" id="KW-0732">Signal</keyword>
<name>A0A109JPS0_9HYPH</name>
<evidence type="ECO:0000256" key="7">
    <source>
        <dbReference type="SAM" id="SignalP"/>
    </source>
</evidence>
<organism evidence="8 9">
    <name type="scientific">Rhizobium altiplani</name>
    <dbReference type="NCBI Taxonomy" id="1864509"/>
    <lineage>
        <taxon>Bacteria</taxon>
        <taxon>Pseudomonadati</taxon>
        <taxon>Pseudomonadota</taxon>
        <taxon>Alphaproteobacteria</taxon>
        <taxon>Hyphomicrobiales</taxon>
        <taxon>Rhizobiaceae</taxon>
        <taxon>Rhizobium/Agrobacterium group</taxon>
        <taxon>Rhizobium</taxon>
    </lineage>
</organism>
<comment type="caution">
    <text evidence="8">The sequence shown here is derived from an EMBL/GenBank/DDBJ whole genome shotgun (WGS) entry which is preliminary data.</text>
</comment>
<feature type="chain" id="PRO_5007137053" description="Lectin-like protein BA14k" evidence="7">
    <location>
        <begin position="26"/>
        <end position="178"/>
    </location>
</feature>
<dbReference type="OrthoDB" id="8117189at2"/>
<evidence type="ECO:0000313" key="9">
    <source>
        <dbReference type="Proteomes" id="UP000068164"/>
    </source>
</evidence>
<dbReference type="RefSeq" id="WP_062370530.1">
    <property type="nucleotide sequence ID" value="NZ_LNCD01000070.1"/>
</dbReference>
<keyword evidence="5" id="KW-0430">Lectin</keyword>
<sequence>MTGFFKKIAIAAVSFVTLASGYAPSQAMQMPALPQVEKSGDVQNVQYCRGPYCHPGFRPGYRPGYYPGYRPGYYPGYRPAYRPAYRPGWYGGYRGYPYYRSGYRYYDGYWFPLAAFGAGAIIGGAIASQPTYVAPPPAASLGSGHVAWCQARYRSYRVYDNTFQPYNGPRQQCVSPYY</sequence>
<keyword evidence="4" id="KW-1003">Cell membrane</keyword>
<dbReference type="GO" id="GO:0030246">
    <property type="term" value="F:carbohydrate binding"/>
    <property type="evidence" value="ECO:0007669"/>
    <property type="project" value="UniProtKB-KW"/>
</dbReference>
<proteinExistence type="inferred from homology"/>
<evidence type="ECO:0000256" key="3">
    <source>
        <dbReference type="ARBA" id="ARBA00020552"/>
    </source>
</evidence>
<feature type="signal peptide" evidence="7">
    <location>
        <begin position="1"/>
        <end position="25"/>
    </location>
</feature>
<keyword evidence="9" id="KW-1185">Reference proteome</keyword>
<dbReference type="InterPro" id="IPR012413">
    <property type="entry name" value="BA14K"/>
</dbReference>
<protein>
    <recommendedName>
        <fullName evidence="3">Lectin-like protein BA14k</fullName>
    </recommendedName>
</protein>
<comment type="function">
    <text evidence="6">Has immunoglobulin-binding and hemagglutination properties, and can bind to mannose. Essential for virulence. May be involved in LPS biosynthesis or polysaccharide transport.</text>
</comment>
<reference evidence="8 9" key="1">
    <citation type="submission" date="2015-11" db="EMBL/GenBank/DDBJ databases">
        <title>Draft Genome Sequence of the Strain BR 10423 (Rhizobium sp.) isolated from nodules of Mimosa pudica.</title>
        <authorList>
            <person name="Barauna A.C."/>
            <person name="Zilli J.E."/>
            <person name="Simoes-Araujo J.L."/>
            <person name="Reis V.M."/>
            <person name="James E.K."/>
            <person name="Reis F.B.Jr."/>
            <person name="Rouws L.F."/>
            <person name="Passos S.R."/>
            <person name="Gois S.R."/>
        </authorList>
    </citation>
    <scope>NUCLEOTIDE SEQUENCE [LARGE SCALE GENOMIC DNA]</scope>
    <source>
        <strain evidence="8 9">BR10423</strain>
    </source>
</reference>
<evidence type="ECO:0000256" key="1">
    <source>
        <dbReference type="ARBA" id="ARBA00004167"/>
    </source>
</evidence>
<gene>
    <name evidence="8" type="ORF">AS026_04565</name>
</gene>
<evidence type="ECO:0000256" key="2">
    <source>
        <dbReference type="ARBA" id="ARBA00010270"/>
    </source>
</evidence>